<dbReference type="InterPro" id="IPR004045">
    <property type="entry name" value="Glutathione_S-Trfase_N"/>
</dbReference>
<dbReference type="Gene3D" id="1.20.1050.10">
    <property type="match status" value="1"/>
</dbReference>
<dbReference type="EMBL" id="JAOPGA020001704">
    <property type="protein sequence ID" value="KAL0490606.1"/>
    <property type="molecule type" value="Genomic_DNA"/>
</dbReference>
<dbReference type="Pfam" id="PF13417">
    <property type="entry name" value="GST_N_3"/>
    <property type="match status" value="1"/>
</dbReference>
<dbReference type="SUPFAM" id="SSF52833">
    <property type="entry name" value="Thioredoxin-like"/>
    <property type="match status" value="1"/>
</dbReference>
<keyword evidence="3" id="KW-1185">Reference proteome</keyword>
<dbReference type="Gene3D" id="3.40.30.10">
    <property type="entry name" value="Glutaredoxin"/>
    <property type="match status" value="1"/>
</dbReference>
<name>A0AAW2ZN57_9EUKA</name>
<evidence type="ECO:0000259" key="1">
    <source>
        <dbReference type="PROSITE" id="PS50404"/>
    </source>
</evidence>
<dbReference type="PROSITE" id="PS50404">
    <property type="entry name" value="GST_NTER"/>
    <property type="match status" value="1"/>
</dbReference>
<sequence>MSAKRDLYELVDKRGNSISPFVFRVKAVLGYKDLEYKTIQLTFQDIQTQIPSILPLGKKEVPILVEDTIPIQDSAAIYKHLELNYPNKPIPEGPIKNFNEGELFMAGIPLSVNIVNVVADQDVDYVESKINNLTKRSSKDCLEPAIYNEGVRRWREKCKEISELLKDHGDEVTYTLITLASIVHWVSSIAGEENTFGDNEFLKNWFTEFKKKVNVK</sequence>
<feature type="domain" description="GST N-terminal" evidence="1">
    <location>
        <begin position="9"/>
        <end position="89"/>
    </location>
</feature>
<proteinExistence type="predicted"/>
<dbReference type="AlphaFoldDB" id="A0AAW2ZN57"/>
<dbReference type="Proteomes" id="UP001431209">
    <property type="component" value="Unassembled WGS sequence"/>
</dbReference>
<evidence type="ECO:0000313" key="3">
    <source>
        <dbReference type="Proteomes" id="UP001431209"/>
    </source>
</evidence>
<gene>
    <name evidence="2" type="ORF">AKO1_003393</name>
</gene>
<accession>A0AAW2ZN57</accession>
<comment type="caution">
    <text evidence="2">The sequence shown here is derived from an EMBL/GenBank/DDBJ whole genome shotgun (WGS) entry which is preliminary data.</text>
</comment>
<protein>
    <submittedName>
        <fullName evidence="2">Glutathione S-transferase</fullName>
    </submittedName>
</protein>
<reference evidence="2 3" key="1">
    <citation type="submission" date="2024-03" db="EMBL/GenBank/DDBJ databases">
        <title>The Acrasis kona genome and developmental transcriptomes reveal deep origins of eukaryotic multicellular pathways.</title>
        <authorList>
            <person name="Sheikh S."/>
            <person name="Fu C.-J."/>
            <person name="Brown M.W."/>
            <person name="Baldauf S.L."/>
        </authorList>
    </citation>
    <scope>NUCLEOTIDE SEQUENCE [LARGE SCALE GENOMIC DNA]</scope>
    <source>
        <strain evidence="2 3">ATCC MYA-3509</strain>
    </source>
</reference>
<organism evidence="2 3">
    <name type="scientific">Acrasis kona</name>
    <dbReference type="NCBI Taxonomy" id="1008807"/>
    <lineage>
        <taxon>Eukaryota</taxon>
        <taxon>Discoba</taxon>
        <taxon>Heterolobosea</taxon>
        <taxon>Tetramitia</taxon>
        <taxon>Eutetramitia</taxon>
        <taxon>Acrasidae</taxon>
        <taxon>Acrasis</taxon>
    </lineage>
</organism>
<dbReference type="InterPro" id="IPR036249">
    <property type="entry name" value="Thioredoxin-like_sf"/>
</dbReference>
<evidence type="ECO:0000313" key="2">
    <source>
        <dbReference type="EMBL" id="KAL0490606.1"/>
    </source>
</evidence>